<comment type="catalytic activity">
    <reaction evidence="6">
        <text>cytidine(34) in tRNA + S-adenosyl-L-methionine = 2'-O-methylcytidine(34) in tRNA + S-adenosyl-L-homocysteine + H(+)</text>
        <dbReference type="Rhea" id="RHEA:43084"/>
        <dbReference type="Rhea" id="RHEA-COMP:10331"/>
        <dbReference type="Rhea" id="RHEA-COMP:10332"/>
        <dbReference type="ChEBI" id="CHEBI:15378"/>
        <dbReference type="ChEBI" id="CHEBI:57856"/>
        <dbReference type="ChEBI" id="CHEBI:59789"/>
        <dbReference type="ChEBI" id="CHEBI:74495"/>
        <dbReference type="ChEBI" id="CHEBI:82748"/>
        <dbReference type="EC" id="2.1.1.207"/>
    </reaction>
</comment>
<dbReference type="GO" id="GO:0042802">
    <property type="term" value="F:identical protein binding"/>
    <property type="evidence" value="ECO:0007669"/>
    <property type="project" value="UniProtKB-ARBA"/>
</dbReference>
<dbReference type="InterPro" id="IPR001537">
    <property type="entry name" value="SpoU_MeTrfase"/>
</dbReference>
<dbReference type="Gene3D" id="3.40.1280.10">
    <property type="match status" value="1"/>
</dbReference>
<dbReference type="InterPro" id="IPR029028">
    <property type="entry name" value="Alpha/beta_knot_MTases"/>
</dbReference>
<feature type="binding site" evidence="6 7">
    <location>
        <position position="130"/>
    </location>
    <ligand>
        <name>S-adenosyl-L-methionine</name>
        <dbReference type="ChEBI" id="CHEBI:59789"/>
    </ligand>
</feature>
<dbReference type="InterPro" id="IPR029026">
    <property type="entry name" value="tRNA_m1G_MTases_N"/>
</dbReference>
<dbReference type="eggNOG" id="COG0219">
    <property type="taxonomic scope" value="Bacteria"/>
</dbReference>
<evidence type="ECO:0000256" key="7">
    <source>
        <dbReference type="PIRSR" id="PIRSR029256-1"/>
    </source>
</evidence>
<dbReference type="InterPro" id="IPR016914">
    <property type="entry name" value="TrmL"/>
</dbReference>
<dbReference type="PANTHER" id="PTHR42971:SF1">
    <property type="entry name" value="TRNA (CYTIDINE(34)-2'-O)-METHYLTRANSFERASE"/>
    <property type="match status" value="1"/>
</dbReference>
<dbReference type="OrthoDB" id="9789043at2"/>
<dbReference type="FunFam" id="3.40.1280.10:FF:000002">
    <property type="entry name" value="Peptidylprolyl isomerase"/>
    <property type="match status" value="1"/>
</dbReference>
<protein>
    <recommendedName>
        <fullName evidence="6">tRNA (cytidine(34)-2'-O)-methyltransferase</fullName>
        <ecNumber evidence="6">2.1.1.207</ecNumber>
    </recommendedName>
    <alternativeName>
        <fullName evidence="6">tRNA (cytidine/uridine-2'-O-)-methyltransferase TrmL</fullName>
    </alternativeName>
</protein>
<evidence type="ECO:0000256" key="6">
    <source>
        <dbReference type="HAMAP-Rule" id="MF_01885"/>
    </source>
</evidence>
<dbReference type="Pfam" id="PF00588">
    <property type="entry name" value="SpoU_methylase"/>
    <property type="match status" value="1"/>
</dbReference>
<comment type="subcellular location">
    <subcellularLocation>
        <location evidence="6">Cytoplasm</location>
    </subcellularLocation>
</comment>
<dbReference type="GO" id="GO:0003723">
    <property type="term" value="F:RNA binding"/>
    <property type="evidence" value="ECO:0007669"/>
    <property type="project" value="InterPro"/>
</dbReference>
<feature type="binding site" evidence="6 7">
    <location>
        <position position="100"/>
    </location>
    <ligand>
        <name>S-adenosyl-L-methionine</name>
        <dbReference type="ChEBI" id="CHEBI:59789"/>
    </ligand>
</feature>
<dbReference type="AlphaFoldDB" id="Q47IF8"/>
<gene>
    <name evidence="6" type="primary">trmL</name>
    <name evidence="9" type="ordered locus">Daro_0616</name>
</gene>
<comment type="catalytic activity">
    <reaction evidence="6">
        <text>5-carboxymethylaminomethyluridine(34) in tRNA(Leu) + S-adenosyl-L-methionine = 5-carboxymethylaminomethyl-2'-O-methyluridine(34) in tRNA(Leu) + S-adenosyl-L-homocysteine + H(+)</text>
        <dbReference type="Rhea" id="RHEA:43088"/>
        <dbReference type="Rhea" id="RHEA-COMP:10333"/>
        <dbReference type="Rhea" id="RHEA-COMP:10334"/>
        <dbReference type="ChEBI" id="CHEBI:15378"/>
        <dbReference type="ChEBI" id="CHEBI:57856"/>
        <dbReference type="ChEBI" id="CHEBI:59789"/>
        <dbReference type="ChEBI" id="CHEBI:74508"/>
        <dbReference type="ChEBI" id="CHEBI:74511"/>
        <dbReference type="EC" id="2.1.1.207"/>
    </reaction>
</comment>
<dbReference type="GO" id="GO:0002130">
    <property type="term" value="P:wobble position ribose methylation"/>
    <property type="evidence" value="ECO:0007669"/>
    <property type="project" value="TreeGrafter"/>
</dbReference>
<keyword evidence="3 6" id="KW-0808">Transferase</keyword>
<dbReference type="GO" id="GO:0141102">
    <property type="term" value="F:tRNA (5-carboxymethylaminomethyluridine(34)-2'-O)-methyltransferase activity"/>
    <property type="evidence" value="ECO:0007669"/>
    <property type="project" value="RHEA"/>
</dbReference>
<dbReference type="KEGG" id="dar:Daro_0616"/>
<evidence type="ECO:0000259" key="8">
    <source>
        <dbReference type="Pfam" id="PF00588"/>
    </source>
</evidence>
<sequence>MFAVVLYRPEIPPNTGNIIRMCANTGAELHLVEPLGFDLSDKHLRRAGLDYHEYARIVRHADWAACKAALAGRRLFAMTTKGTASPFSTALEANDVFVFGCETSGLPPEIRAEFSPERCLRLPMLPGQRSLNLSNAAAVTVFEAWRQTGFPGSL</sequence>
<dbReference type="GO" id="GO:0141098">
    <property type="term" value="F:tRNA (cytidine(34)-2'-O)-methyltransferase activity"/>
    <property type="evidence" value="ECO:0007669"/>
    <property type="project" value="RHEA"/>
</dbReference>
<dbReference type="SUPFAM" id="SSF75217">
    <property type="entry name" value="alpha/beta knot"/>
    <property type="match status" value="1"/>
</dbReference>
<organism evidence="9">
    <name type="scientific">Dechloromonas aromatica (strain RCB)</name>
    <dbReference type="NCBI Taxonomy" id="159087"/>
    <lineage>
        <taxon>Bacteria</taxon>
        <taxon>Pseudomonadati</taxon>
        <taxon>Pseudomonadota</taxon>
        <taxon>Betaproteobacteria</taxon>
        <taxon>Rhodocyclales</taxon>
        <taxon>Azonexaceae</taxon>
        <taxon>Dechloromonas</taxon>
    </lineage>
</organism>
<dbReference type="STRING" id="159087.Daro_0616"/>
<comment type="function">
    <text evidence="6">Methylates the ribose at the nucleotide 34 wobble position in the two leucyl isoacceptors tRNA(Leu)(CmAA) and tRNA(Leu)(cmnm5UmAA). Catalyzes the methyl transfer from S-adenosyl-L-methionine to the 2'-OH of the wobble nucleotide.</text>
</comment>
<feature type="domain" description="tRNA/rRNA methyltransferase SpoU type" evidence="8">
    <location>
        <begin position="2"/>
        <end position="141"/>
    </location>
</feature>
<keyword evidence="4 6" id="KW-0949">S-adenosyl-L-methionine</keyword>
<dbReference type="PIRSF" id="PIRSF029256">
    <property type="entry name" value="SpoU_TrmH_prd"/>
    <property type="match status" value="1"/>
</dbReference>
<name>Q47IF8_DECAR</name>
<evidence type="ECO:0000256" key="2">
    <source>
        <dbReference type="ARBA" id="ARBA00022603"/>
    </source>
</evidence>
<evidence type="ECO:0000256" key="1">
    <source>
        <dbReference type="ARBA" id="ARBA00022490"/>
    </source>
</evidence>
<comment type="subunit">
    <text evidence="6">Homodimer.</text>
</comment>
<feature type="binding site" evidence="6 7">
    <location>
        <position position="122"/>
    </location>
    <ligand>
        <name>S-adenosyl-L-methionine</name>
        <dbReference type="ChEBI" id="CHEBI:59789"/>
    </ligand>
</feature>
<evidence type="ECO:0000256" key="3">
    <source>
        <dbReference type="ARBA" id="ARBA00022679"/>
    </source>
</evidence>
<dbReference type="EC" id="2.1.1.207" evidence="6"/>
<dbReference type="CDD" id="cd18094">
    <property type="entry name" value="SpoU-like_TrmL"/>
    <property type="match status" value="1"/>
</dbReference>
<evidence type="ECO:0000256" key="5">
    <source>
        <dbReference type="ARBA" id="ARBA00022694"/>
    </source>
</evidence>
<dbReference type="PANTHER" id="PTHR42971">
    <property type="entry name" value="TRNA (CYTIDINE(34)-2'-O)-METHYLTRANSFERASE"/>
    <property type="match status" value="1"/>
</dbReference>
<dbReference type="EMBL" id="CP000089">
    <property type="protein sequence ID" value="AAZ45373.1"/>
    <property type="molecule type" value="Genomic_DNA"/>
</dbReference>
<dbReference type="HAMAP" id="MF_01885">
    <property type="entry name" value="tRNA_methyltr_TrmL"/>
    <property type="match status" value="1"/>
</dbReference>
<dbReference type="HOGENOM" id="CLU_110125_1_0_4"/>
<accession>Q47IF8</accession>
<proteinExistence type="inferred from homology"/>
<dbReference type="GO" id="GO:0005737">
    <property type="term" value="C:cytoplasm"/>
    <property type="evidence" value="ECO:0007669"/>
    <property type="project" value="UniProtKB-SubCell"/>
</dbReference>
<feature type="binding site" evidence="6 7">
    <location>
        <position position="78"/>
    </location>
    <ligand>
        <name>S-adenosyl-L-methionine</name>
        <dbReference type="ChEBI" id="CHEBI:59789"/>
    </ligand>
</feature>
<reference evidence="9" key="1">
    <citation type="submission" date="2005-08" db="EMBL/GenBank/DDBJ databases">
        <title>Complete sequence of Dechloromonas aromatica RCB.</title>
        <authorList>
            <person name="Salinero K.K."/>
            <person name="Copeland A."/>
            <person name="Lucas S."/>
            <person name="Lapidus A."/>
            <person name="Barry K."/>
            <person name="Detter J.C."/>
            <person name="Glavina T."/>
            <person name="Hammon N."/>
            <person name="Israni S."/>
            <person name="Pitluck S."/>
            <person name="Di Bartolo G."/>
            <person name="Trong S."/>
            <person name="Schmutz J."/>
            <person name="Larimer F."/>
            <person name="Land M."/>
            <person name="Ivanova N."/>
            <person name="Richardson P."/>
        </authorList>
    </citation>
    <scope>NUCLEOTIDE SEQUENCE</scope>
    <source>
        <strain evidence="9">RCB</strain>
    </source>
</reference>
<keyword evidence="2 6" id="KW-0489">Methyltransferase</keyword>
<evidence type="ECO:0000313" key="9">
    <source>
        <dbReference type="EMBL" id="AAZ45373.1"/>
    </source>
</evidence>
<keyword evidence="5 6" id="KW-0819">tRNA processing</keyword>
<comment type="similarity">
    <text evidence="6">Belongs to the class IV-like SAM-binding methyltransferase superfamily. RNA methyltransferase TrmH family. TrmL subfamily.</text>
</comment>
<keyword evidence="1 6" id="KW-0963">Cytoplasm</keyword>
<evidence type="ECO:0000256" key="4">
    <source>
        <dbReference type="ARBA" id="ARBA00022691"/>
    </source>
</evidence>